<keyword evidence="8" id="KW-1185">Reference proteome</keyword>
<evidence type="ECO:0000313" key="7">
    <source>
        <dbReference type="EMBL" id="MBT0769852.1"/>
    </source>
</evidence>
<dbReference type="InterPro" id="IPR002938">
    <property type="entry name" value="FAD-bd"/>
</dbReference>
<sequence length="382" mass="41029">MRVTIVGAGVAGLALARILHLHGIETLLLERDSAPNARSQGGTLDLHPESGQYALEAAGLIEDFHELSRPEGEEHKIFSPAGELLVHHVPEVPGGRPEIDRTHLRDLLIGSLPPGTLRWGARVVAAKETPGEGFRLDLADGTQTTCDLLIGADGGRSVLRPLLVGAATSYLRSYSYMVIPDIDRTRPDLGCLVGQGTLWALGDNQNLVAQRESTGQVRVAASVRDAHPWHPAGRDDVLARYADWSPTLTALIEAAAEPVTTLEIRSTPADMRWPSHPALTLIGDAAHLMAPTGEGANQALRDAADLAAELAANPHDQAGAIARFEARMWRRIGPVAESCARLERRLLSPTALDDMVRFFTRPAQTSEVQASEAQAPDSRAHT</sequence>
<dbReference type="RefSeq" id="WP_214156154.1">
    <property type="nucleotide sequence ID" value="NZ_JAHBAY010000005.1"/>
</dbReference>
<evidence type="ECO:0000256" key="3">
    <source>
        <dbReference type="ARBA" id="ARBA00023002"/>
    </source>
</evidence>
<evidence type="ECO:0000256" key="5">
    <source>
        <dbReference type="SAM" id="MobiDB-lite"/>
    </source>
</evidence>
<dbReference type="GO" id="GO:0004497">
    <property type="term" value="F:monooxygenase activity"/>
    <property type="evidence" value="ECO:0007669"/>
    <property type="project" value="UniProtKB-KW"/>
</dbReference>
<dbReference type="PRINTS" id="PR00420">
    <property type="entry name" value="RNGMNOXGNASE"/>
</dbReference>
<name>A0ABS5TFI8_9ACTN</name>
<dbReference type="EMBL" id="JAHBAY010000005">
    <property type="protein sequence ID" value="MBT0769852.1"/>
    <property type="molecule type" value="Genomic_DNA"/>
</dbReference>
<feature type="compositionally biased region" description="Polar residues" evidence="5">
    <location>
        <begin position="363"/>
        <end position="372"/>
    </location>
</feature>
<keyword evidence="4 7" id="KW-0503">Monooxygenase</keyword>
<keyword evidence="2" id="KW-0274">FAD</keyword>
<dbReference type="InterPro" id="IPR036188">
    <property type="entry name" value="FAD/NAD-bd_sf"/>
</dbReference>
<feature type="region of interest" description="Disordered" evidence="5">
    <location>
        <begin position="363"/>
        <end position="382"/>
    </location>
</feature>
<dbReference type="PANTHER" id="PTHR46972">
    <property type="entry name" value="MONOOXYGENASE ASQM-RELATED"/>
    <property type="match status" value="1"/>
</dbReference>
<evidence type="ECO:0000256" key="4">
    <source>
        <dbReference type="ARBA" id="ARBA00023033"/>
    </source>
</evidence>
<comment type="caution">
    <text evidence="7">The sequence shown here is derived from an EMBL/GenBank/DDBJ whole genome shotgun (WGS) entry which is preliminary data.</text>
</comment>
<feature type="domain" description="FAD-binding" evidence="6">
    <location>
        <begin position="2"/>
        <end position="319"/>
    </location>
</feature>
<evidence type="ECO:0000256" key="2">
    <source>
        <dbReference type="ARBA" id="ARBA00022827"/>
    </source>
</evidence>
<evidence type="ECO:0000256" key="1">
    <source>
        <dbReference type="ARBA" id="ARBA00022630"/>
    </source>
</evidence>
<keyword evidence="1" id="KW-0285">Flavoprotein</keyword>
<protein>
    <submittedName>
        <fullName evidence="7">FAD-dependent monooxygenase</fullName>
    </submittedName>
</protein>
<dbReference type="Gene3D" id="3.50.50.60">
    <property type="entry name" value="FAD/NAD(P)-binding domain"/>
    <property type="match status" value="1"/>
</dbReference>
<evidence type="ECO:0000313" key="8">
    <source>
        <dbReference type="Proteomes" id="UP001197247"/>
    </source>
</evidence>
<gene>
    <name evidence="7" type="ORF">KIH74_13020</name>
</gene>
<accession>A0ABS5TFI8</accession>
<dbReference type="Proteomes" id="UP001197247">
    <property type="component" value="Unassembled WGS sequence"/>
</dbReference>
<dbReference type="Pfam" id="PF01494">
    <property type="entry name" value="FAD_binding_3"/>
    <property type="match status" value="1"/>
</dbReference>
<reference evidence="7 8" key="1">
    <citation type="submission" date="2021-05" db="EMBL/GenBank/DDBJ databases">
        <title>Kineosporia and Streptomyces sp. nov. two new marine actinobacteria isolated from Coral.</title>
        <authorList>
            <person name="Buangrab K."/>
            <person name="Sutthacheep M."/>
            <person name="Yeemin T."/>
            <person name="Harunari E."/>
            <person name="Igarashi Y."/>
            <person name="Kanchanasin P."/>
            <person name="Tanasupawat S."/>
            <person name="Phongsopitanun W."/>
        </authorList>
    </citation>
    <scope>NUCLEOTIDE SEQUENCE [LARGE SCALE GENOMIC DNA]</scope>
    <source>
        <strain evidence="7 8">J2-2</strain>
    </source>
</reference>
<dbReference type="SUPFAM" id="SSF51905">
    <property type="entry name" value="FAD/NAD(P)-binding domain"/>
    <property type="match status" value="1"/>
</dbReference>
<keyword evidence="3" id="KW-0560">Oxidoreductase</keyword>
<dbReference type="PANTHER" id="PTHR46972:SF1">
    <property type="entry name" value="FAD DEPENDENT OXIDOREDUCTASE DOMAIN-CONTAINING PROTEIN"/>
    <property type="match status" value="1"/>
</dbReference>
<evidence type="ECO:0000259" key="6">
    <source>
        <dbReference type="Pfam" id="PF01494"/>
    </source>
</evidence>
<proteinExistence type="predicted"/>
<organism evidence="7 8">
    <name type="scientific">Kineosporia corallincola</name>
    <dbReference type="NCBI Taxonomy" id="2835133"/>
    <lineage>
        <taxon>Bacteria</taxon>
        <taxon>Bacillati</taxon>
        <taxon>Actinomycetota</taxon>
        <taxon>Actinomycetes</taxon>
        <taxon>Kineosporiales</taxon>
        <taxon>Kineosporiaceae</taxon>
        <taxon>Kineosporia</taxon>
    </lineage>
</organism>